<feature type="domain" description="Thioredoxin" evidence="2">
    <location>
        <begin position="50"/>
        <end position="237"/>
    </location>
</feature>
<dbReference type="InterPro" id="IPR001853">
    <property type="entry name" value="DSBA-like_thioredoxin_dom"/>
</dbReference>
<dbReference type="InterPro" id="IPR013766">
    <property type="entry name" value="Thioredoxin_domain"/>
</dbReference>
<dbReference type="Pfam" id="PF18312">
    <property type="entry name" value="ScsC_N"/>
    <property type="match status" value="1"/>
</dbReference>
<dbReference type="PANTHER" id="PTHR35272">
    <property type="entry name" value="THIOL:DISULFIDE INTERCHANGE PROTEIN DSBC-RELATED"/>
    <property type="match status" value="1"/>
</dbReference>
<accession>A0AB39KT27</accession>
<dbReference type="PROSITE" id="PS51257">
    <property type="entry name" value="PROKAR_LIPOPROTEIN"/>
    <property type="match status" value="1"/>
</dbReference>
<feature type="signal peptide" evidence="1">
    <location>
        <begin position="1"/>
        <end position="20"/>
    </location>
</feature>
<dbReference type="SUPFAM" id="SSF52833">
    <property type="entry name" value="Thioredoxin-like"/>
    <property type="match status" value="1"/>
</dbReference>
<dbReference type="GO" id="GO:0016491">
    <property type="term" value="F:oxidoreductase activity"/>
    <property type="evidence" value="ECO:0007669"/>
    <property type="project" value="InterPro"/>
</dbReference>
<protein>
    <submittedName>
        <fullName evidence="3">DsbA family protein</fullName>
    </submittedName>
</protein>
<sequence>MRRTVFAAVLTSALALGVSACGEPKADKAFGEKVRAYLLEHPEILIEMSQKLEQNQQAAANEKVKGALAQHRQALERDPRDFVANPDGKVTVVEFFDYRCSFCKVATPAVVQLIKENPDVRFVFKEFVIFGAASETAARAALGAKAQGKYLDAHGRFMAEKSLDAAGVDRLLKEAGINVEKAKLDGQNAAVTQQLKDIHDLAVALGVDGTPAFFVGDTVVRGADIEGLKKAIAEAKTKAG</sequence>
<dbReference type="Pfam" id="PF01323">
    <property type="entry name" value="DSBA"/>
    <property type="match status" value="1"/>
</dbReference>
<feature type="chain" id="PRO_5044314798" evidence="1">
    <location>
        <begin position="21"/>
        <end position="240"/>
    </location>
</feature>
<gene>
    <name evidence="3" type="ORF">ABOZ73_01165</name>
</gene>
<evidence type="ECO:0000313" key="3">
    <source>
        <dbReference type="EMBL" id="XDO97067.1"/>
    </source>
</evidence>
<dbReference type="PANTHER" id="PTHR35272:SF3">
    <property type="entry name" value="THIOL:DISULFIDE INTERCHANGE PROTEIN DSBC"/>
    <property type="match status" value="1"/>
</dbReference>
<proteinExistence type="predicted"/>
<dbReference type="EMBL" id="CP158375">
    <property type="protein sequence ID" value="XDO97067.1"/>
    <property type="molecule type" value="Genomic_DNA"/>
</dbReference>
<evidence type="ECO:0000259" key="2">
    <source>
        <dbReference type="PROSITE" id="PS51352"/>
    </source>
</evidence>
<dbReference type="AlphaFoldDB" id="A0AB39KT27"/>
<name>A0AB39KT27_9CAUL</name>
<dbReference type="InterPro" id="IPR051470">
    <property type="entry name" value="Thiol:disulfide_interchange"/>
</dbReference>
<dbReference type="InterPro" id="IPR036249">
    <property type="entry name" value="Thioredoxin-like_sf"/>
</dbReference>
<reference evidence="3" key="1">
    <citation type="submission" date="2024-06" db="EMBL/GenBank/DDBJ databases">
        <title>Caulobacter inopinatus, sp. nov.</title>
        <authorList>
            <person name="Donachie S.P."/>
        </authorList>
    </citation>
    <scope>NUCLEOTIDE SEQUENCE</scope>
    <source>
        <strain evidence="3">73W</strain>
    </source>
</reference>
<dbReference type="InterPro" id="IPR041205">
    <property type="entry name" value="ScsC_N"/>
</dbReference>
<dbReference type="RefSeq" id="WP_369060036.1">
    <property type="nucleotide sequence ID" value="NZ_CP158375.1"/>
</dbReference>
<evidence type="ECO:0000256" key="1">
    <source>
        <dbReference type="SAM" id="SignalP"/>
    </source>
</evidence>
<keyword evidence="1" id="KW-0732">Signal</keyword>
<dbReference type="PROSITE" id="PS51352">
    <property type="entry name" value="THIOREDOXIN_2"/>
    <property type="match status" value="1"/>
</dbReference>
<organism evidence="3">
    <name type="scientific">Caulobacter sp. 73W</name>
    <dbReference type="NCBI Taxonomy" id="3161137"/>
    <lineage>
        <taxon>Bacteria</taxon>
        <taxon>Pseudomonadati</taxon>
        <taxon>Pseudomonadota</taxon>
        <taxon>Alphaproteobacteria</taxon>
        <taxon>Caulobacterales</taxon>
        <taxon>Caulobacteraceae</taxon>
        <taxon>Caulobacter</taxon>
    </lineage>
</organism>
<dbReference type="CDD" id="cd03023">
    <property type="entry name" value="DsbA_Com1_like"/>
    <property type="match status" value="1"/>
</dbReference>
<dbReference type="Gene3D" id="3.40.30.10">
    <property type="entry name" value="Glutaredoxin"/>
    <property type="match status" value="1"/>
</dbReference>